<dbReference type="InterPro" id="IPR036249">
    <property type="entry name" value="Thioredoxin-like_sf"/>
</dbReference>
<dbReference type="InterPro" id="IPR010987">
    <property type="entry name" value="Glutathione-S-Trfase_C-like"/>
</dbReference>
<feature type="domain" description="GST N-terminal" evidence="2">
    <location>
        <begin position="3"/>
        <end position="84"/>
    </location>
</feature>
<dbReference type="Gene3D" id="1.20.1050.10">
    <property type="match status" value="1"/>
</dbReference>
<name>A0A225MY41_9BURK</name>
<dbReference type="SFLD" id="SFLDS00019">
    <property type="entry name" value="Glutathione_Transferase_(cytos"/>
    <property type="match status" value="1"/>
</dbReference>
<comment type="similarity">
    <text evidence="1">Belongs to the GST superfamily.</text>
</comment>
<dbReference type="InterPro" id="IPR036282">
    <property type="entry name" value="Glutathione-S-Trfase_C_sf"/>
</dbReference>
<comment type="caution">
    <text evidence="4">The sequence shown here is derived from an EMBL/GenBank/DDBJ whole genome shotgun (WGS) entry which is preliminary data.</text>
</comment>
<dbReference type="PANTHER" id="PTHR44051">
    <property type="entry name" value="GLUTATHIONE S-TRANSFERASE-RELATED"/>
    <property type="match status" value="1"/>
</dbReference>
<dbReference type="GO" id="GO:0016740">
    <property type="term" value="F:transferase activity"/>
    <property type="evidence" value="ECO:0007669"/>
    <property type="project" value="UniProtKB-KW"/>
</dbReference>
<dbReference type="InterPro" id="IPR004046">
    <property type="entry name" value="GST_C"/>
</dbReference>
<dbReference type="InterPro" id="IPR004045">
    <property type="entry name" value="Glutathione_S-Trfase_N"/>
</dbReference>
<dbReference type="CDD" id="cd03057">
    <property type="entry name" value="GST_N_Beta"/>
    <property type="match status" value="1"/>
</dbReference>
<dbReference type="AlphaFoldDB" id="A0A225MY41"/>
<dbReference type="SFLD" id="SFLDG00358">
    <property type="entry name" value="Main_(cytGST)"/>
    <property type="match status" value="1"/>
</dbReference>
<proteinExistence type="inferred from homology"/>
<protein>
    <submittedName>
        <fullName evidence="4">Glutathione S-transferase</fullName>
    </submittedName>
</protein>
<dbReference type="PROSITE" id="PS50404">
    <property type="entry name" value="GST_NTER"/>
    <property type="match status" value="1"/>
</dbReference>
<sequence>MNTRPIKFFYSPGACSLASHIVLEETGAAYEAVRIALAEGAQRQPDYLALNPKGRVPVIVDGDFVLTESPAILYYLAQRFPAAGLWPGDPQAAARCAEWLAWGSSGIHVTYAHLSRPERYTNTEAAIEDVKAKARSASREAWEMVEAKLAAAKSTWVAGEHYSVADAYAFVFWNWGRSTRLGYDMARDFPVWTEHARRVGERPAVRRTLEQEGIALP</sequence>
<keyword evidence="5" id="KW-1185">Reference proteome</keyword>
<dbReference type="SUPFAM" id="SSF52833">
    <property type="entry name" value="Thioredoxin-like"/>
    <property type="match status" value="1"/>
</dbReference>
<accession>A0A225MY41</accession>
<organism evidence="4 5">
    <name type="scientific">Candidimonas nitroreducens</name>
    <dbReference type="NCBI Taxonomy" id="683354"/>
    <lineage>
        <taxon>Bacteria</taxon>
        <taxon>Pseudomonadati</taxon>
        <taxon>Pseudomonadota</taxon>
        <taxon>Betaproteobacteria</taxon>
        <taxon>Burkholderiales</taxon>
        <taxon>Alcaligenaceae</taxon>
        <taxon>Candidimonas</taxon>
    </lineage>
</organism>
<keyword evidence="4" id="KW-0808">Transferase</keyword>
<evidence type="ECO:0000256" key="1">
    <source>
        <dbReference type="RuleBase" id="RU003494"/>
    </source>
</evidence>
<dbReference type="PANTHER" id="PTHR44051:SF8">
    <property type="entry name" value="GLUTATHIONE S-TRANSFERASE GSTA"/>
    <property type="match status" value="1"/>
</dbReference>
<reference evidence="5" key="1">
    <citation type="submission" date="2017-06" db="EMBL/GenBank/DDBJ databases">
        <title>Herbaspirillum phytohormonus sp. nov., isolated from the root nodule of Robinia pseudoacacia in lead-zinc mine.</title>
        <authorList>
            <person name="Fan M."/>
            <person name="Lin Y."/>
        </authorList>
    </citation>
    <scope>NUCLEOTIDE SEQUENCE [LARGE SCALE GENOMIC DNA]</scope>
    <source>
        <strain evidence="5">SC-089</strain>
    </source>
</reference>
<dbReference type="PROSITE" id="PS50405">
    <property type="entry name" value="GST_CTER"/>
    <property type="match status" value="1"/>
</dbReference>
<dbReference type="Gene3D" id="3.40.30.10">
    <property type="entry name" value="Glutaredoxin"/>
    <property type="match status" value="1"/>
</dbReference>
<dbReference type="SUPFAM" id="SSF47616">
    <property type="entry name" value="GST C-terminal domain-like"/>
    <property type="match status" value="1"/>
</dbReference>
<evidence type="ECO:0000259" key="3">
    <source>
        <dbReference type="PROSITE" id="PS50405"/>
    </source>
</evidence>
<dbReference type="RefSeq" id="WP_088601314.1">
    <property type="nucleotide sequence ID" value="NZ_NJIH01000001.1"/>
</dbReference>
<gene>
    <name evidence="4" type="ORF">CEY11_00075</name>
</gene>
<dbReference type="Proteomes" id="UP000214603">
    <property type="component" value="Unassembled WGS sequence"/>
</dbReference>
<dbReference type="Pfam" id="PF02798">
    <property type="entry name" value="GST_N"/>
    <property type="match status" value="1"/>
</dbReference>
<evidence type="ECO:0000259" key="2">
    <source>
        <dbReference type="PROSITE" id="PS50404"/>
    </source>
</evidence>
<dbReference type="InterPro" id="IPR040079">
    <property type="entry name" value="Glutathione_S-Trfase"/>
</dbReference>
<dbReference type="Pfam" id="PF00043">
    <property type="entry name" value="GST_C"/>
    <property type="match status" value="1"/>
</dbReference>
<evidence type="ECO:0000313" key="4">
    <source>
        <dbReference type="EMBL" id="OWT66186.1"/>
    </source>
</evidence>
<dbReference type="SFLD" id="SFLDG01150">
    <property type="entry name" value="Main.1:_Beta-like"/>
    <property type="match status" value="1"/>
</dbReference>
<dbReference type="EMBL" id="NJIH01000001">
    <property type="protein sequence ID" value="OWT66186.1"/>
    <property type="molecule type" value="Genomic_DNA"/>
</dbReference>
<evidence type="ECO:0000313" key="5">
    <source>
        <dbReference type="Proteomes" id="UP000214603"/>
    </source>
</evidence>
<feature type="domain" description="GST C-terminal" evidence="3">
    <location>
        <begin position="89"/>
        <end position="217"/>
    </location>
</feature>
<dbReference type="CDD" id="cd03188">
    <property type="entry name" value="GST_C_Beta"/>
    <property type="match status" value="1"/>
</dbReference>
<dbReference type="OrthoDB" id="8772754at2"/>